<name>A0A068TB75_NEOGA</name>
<dbReference type="AlphaFoldDB" id="A0A068TB75"/>
<dbReference type="EMBL" id="HG938355">
    <property type="protein sequence ID" value="CDN55354.1"/>
    <property type="molecule type" value="Genomic_DNA"/>
</dbReference>
<dbReference type="Proteomes" id="UP000028186">
    <property type="component" value="Chromosome I"/>
</dbReference>
<dbReference type="RefSeq" id="WP_038545136.1">
    <property type="nucleotide sequence ID" value="NZ_HG938355.1"/>
</dbReference>
<dbReference type="Pfam" id="PF05013">
    <property type="entry name" value="FGase"/>
    <property type="match status" value="1"/>
</dbReference>
<organism evidence="1 2">
    <name type="scientific">Neorhizobium galegae bv. officinalis bv. officinalis str. HAMBI 1141</name>
    <dbReference type="NCBI Taxonomy" id="1028801"/>
    <lineage>
        <taxon>Bacteria</taxon>
        <taxon>Pseudomonadati</taxon>
        <taxon>Pseudomonadota</taxon>
        <taxon>Alphaproteobacteria</taxon>
        <taxon>Hyphomicrobiales</taxon>
        <taxon>Rhizobiaceae</taxon>
        <taxon>Rhizobium/Agrobacterium group</taxon>
        <taxon>Neorhizobium</taxon>
    </lineage>
</organism>
<reference evidence="2" key="1">
    <citation type="journal article" date="2014" name="BMC Genomics">
        <title>Genome sequencing of two Neorhizobium galegae strains reveals a noeT gene responsible for the unusual acetylation of the nodulation factors.</title>
        <authorList>
            <person name="Osterman J."/>
            <person name="Marsh J."/>
            <person name="Laine P.K."/>
            <person name="Zeng Z."/>
            <person name="Alatalo E."/>
            <person name="Sullivan J.T."/>
            <person name="Young J.P."/>
            <person name="Thomas-Oates J."/>
            <person name="Paulin L."/>
            <person name="Lindstrom K."/>
        </authorList>
    </citation>
    <scope>NUCLEOTIDE SEQUENCE [LARGE SCALE GENOMIC DNA]</scope>
    <source>
        <strain evidence="2">HAMBI 1141</strain>
    </source>
</reference>
<keyword evidence="1" id="KW-0378">Hydrolase</keyword>
<dbReference type="InterPro" id="IPR007709">
    <property type="entry name" value="N-FG_amidohydro"/>
</dbReference>
<dbReference type="Gene3D" id="3.40.630.40">
    <property type="entry name" value="Zn-dependent exopeptidases"/>
    <property type="match status" value="1"/>
</dbReference>
<sequence length="294" mass="32670">MDCNVGDFGHFEVREPATQTIPFVFNSPHSGSFYPPEFLAESGLDSLAIRRSADHYVDELFADAPELGAPLLLAHFPRAYLDVNREPYELDPRMFDGPLPPFVNIGSMRVAGGLGTIPRIVAENMEIYRRRLPVDEAMSRIETIYKPYHACLRKLIARTHARFGLAILIDCHSMPGNIRLSGSDVRPDFIIGDRYGTSASAELSRAAMQFLDGMGFSAVRNKPYAGGFITEHYGRPVRGLHALQIEINRALYVDEMTLARRPEFPVIAAALSTFMRQMADFVVDFAGDSALAAE</sequence>
<dbReference type="PATRIC" id="fig|1028801.3.peg.3073"/>
<dbReference type="eggNOG" id="COG3741">
    <property type="taxonomic scope" value="Bacteria"/>
</dbReference>
<protein>
    <submittedName>
        <fullName evidence="1">N-formylglutamate amidohydrolase</fullName>
    </submittedName>
</protein>
<dbReference type="HOGENOM" id="CLU_069318_1_0_5"/>
<evidence type="ECO:0000313" key="2">
    <source>
        <dbReference type="Proteomes" id="UP000028186"/>
    </source>
</evidence>
<gene>
    <name evidence="1" type="ORF">RG1141_CH30180</name>
</gene>
<accession>A0A068TB75</accession>
<evidence type="ECO:0000313" key="1">
    <source>
        <dbReference type="EMBL" id="CDN55354.1"/>
    </source>
</evidence>
<dbReference type="SUPFAM" id="SSF53187">
    <property type="entry name" value="Zn-dependent exopeptidases"/>
    <property type="match status" value="1"/>
</dbReference>
<dbReference type="GO" id="GO:0016787">
    <property type="term" value="F:hydrolase activity"/>
    <property type="evidence" value="ECO:0007669"/>
    <property type="project" value="UniProtKB-KW"/>
</dbReference>
<dbReference type="KEGG" id="ngl:RG1141_CH30180"/>
<proteinExistence type="predicted"/>